<comment type="caution">
    <text evidence="1">The sequence shown here is derived from an EMBL/GenBank/DDBJ whole genome shotgun (WGS) entry which is preliminary data.</text>
</comment>
<evidence type="ECO:0000313" key="2">
    <source>
        <dbReference type="Proteomes" id="UP000564677"/>
    </source>
</evidence>
<reference evidence="1 2" key="1">
    <citation type="submission" date="2020-03" db="EMBL/GenBank/DDBJ databases">
        <title>Genomic Encyclopedia of Type Strains, Phase IV (KMG-IV): sequencing the most valuable type-strain genomes for metagenomic binning, comparative biology and taxonomic classification.</title>
        <authorList>
            <person name="Goeker M."/>
        </authorList>
    </citation>
    <scope>NUCLEOTIDE SEQUENCE [LARGE SCALE GENOMIC DNA]</scope>
    <source>
        <strain evidence="1 2">DSM 4733</strain>
    </source>
</reference>
<keyword evidence="2" id="KW-1185">Reference proteome</keyword>
<proteinExistence type="predicted"/>
<evidence type="ECO:0000313" key="1">
    <source>
        <dbReference type="EMBL" id="NIJ64040.1"/>
    </source>
</evidence>
<accession>A0A7X5UXG3</accession>
<sequence>MALALLDRYGDPVAAARLQYAIDTEEEVPDHAPSADRNT</sequence>
<name>A0A7X5UXG3_9SPHN</name>
<organism evidence="1 2">
    <name type="scientific">Sphingomonas leidyi</name>
    <dbReference type="NCBI Taxonomy" id="68569"/>
    <lineage>
        <taxon>Bacteria</taxon>
        <taxon>Pseudomonadati</taxon>
        <taxon>Pseudomonadota</taxon>
        <taxon>Alphaproteobacteria</taxon>
        <taxon>Sphingomonadales</taxon>
        <taxon>Sphingomonadaceae</taxon>
        <taxon>Sphingomonas</taxon>
    </lineage>
</organism>
<gene>
    <name evidence="1" type="ORF">FHR20_000971</name>
</gene>
<dbReference type="EMBL" id="JAASQV010000001">
    <property type="protein sequence ID" value="NIJ64040.1"/>
    <property type="molecule type" value="Genomic_DNA"/>
</dbReference>
<dbReference type="AlphaFoldDB" id="A0A7X5UXG3"/>
<dbReference type="Proteomes" id="UP000564677">
    <property type="component" value="Unassembled WGS sequence"/>
</dbReference>
<protein>
    <submittedName>
        <fullName evidence="1">Uncharacterized protein</fullName>
    </submittedName>
</protein>